<dbReference type="PANTHER" id="PTHR34984">
    <property type="entry name" value="CARBON STORAGE REGULATOR"/>
    <property type="match status" value="1"/>
</dbReference>
<evidence type="ECO:0000256" key="3">
    <source>
        <dbReference type="ARBA" id="ARBA00022884"/>
    </source>
</evidence>
<sequence>MVVMSRRKNEAVVIGDNIKVTVIDIQDNMVRLGISTPDQTPSYWEETIFTIPETNESTEENFTQQQTVALSAYL</sequence>
<keyword evidence="1" id="KW-0963">Cytoplasm</keyword>
<dbReference type="AlphaFoldDB" id="A0A3B1E815"/>
<dbReference type="InterPro" id="IPR036107">
    <property type="entry name" value="CsrA_sf"/>
</dbReference>
<proteinExistence type="predicted"/>
<dbReference type="PANTHER" id="PTHR34984:SF1">
    <property type="entry name" value="CARBON STORAGE REGULATOR"/>
    <property type="match status" value="1"/>
</dbReference>
<organism evidence="4">
    <name type="scientific">hydrothermal vent metagenome</name>
    <dbReference type="NCBI Taxonomy" id="652676"/>
    <lineage>
        <taxon>unclassified sequences</taxon>
        <taxon>metagenomes</taxon>
        <taxon>ecological metagenomes</taxon>
    </lineage>
</organism>
<dbReference type="Gene3D" id="2.60.40.4380">
    <property type="entry name" value="Translational regulator CsrA"/>
    <property type="match status" value="1"/>
</dbReference>
<dbReference type="GO" id="GO:0045947">
    <property type="term" value="P:negative regulation of translational initiation"/>
    <property type="evidence" value="ECO:0007669"/>
    <property type="project" value="TreeGrafter"/>
</dbReference>
<reference evidence="4" key="1">
    <citation type="submission" date="2018-06" db="EMBL/GenBank/DDBJ databases">
        <authorList>
            <person name="Zhirakovskaya E."/>
        </authorList>
    </citation>
    <scope>NUCLEOTIDE SEQUENCE</scope>
</reference>
<evidence type="ECO:0000313" key="4">
    <source>
        <dbReference type="EMBL" id="VAX40477.1"/>
    </source>
</evidence>
<dbReference type="EMBL" id="UOGL01000445">
    <property type="protein sequence ID" value="VAX40477.1"/>
    <property type="molecule type" value="Genomic_DNA"/>
</dbReference>
<dbReference type="Pfam" id="PF02599">
    <property type="entry name" value="CsrA"/>
    <property type="match status" value="1"/>
</dbReference>
<evidence type="ECO:0000256" key="2">
    <source>
        <dbReference type="ARBA" id="ARBA00022845"/>
    </source>
</evidence>
<dbReference type="GO" id="GO:0006402">
    <property type="term" value="P:mRNA catabolic process"/>
    <property type="evidence" value="ECO:0007669"/>
    <property type="project" value="InterPro"/>
</dbReference>
<dbReference type="GO" id="GO:0048027">
    <property type="term" value="F:mRNA 5'-UTR binding"/>
    <property type="evidence" value="ECO:0007669"/>
    <property type="project" value="TreeGrafter"/>
</dbReference>
<evidence type="ECO:0000256" key="1">
    <source>
        <dbReference type="ARBA" id="ARBA00022490"/>
    </source>
</evidence>
<evidence type="ECO:0008006" key="5">
    <source>
        <dbReference type="Google" id="ProtNLM"/>
    </source>
</evidence>
<dbReference type="SUPFAM" id="SSF117130">
    <property type="entry name" value="CsrA-like"/>
    <property type="match status" value="1"/>
</dbReference>
<name>A0A3B1E815_9ZZZZ</name>
<keyword evidence="3" id="KW-0694">RNA-binding</keyword>
<dbReference type="GO" id="GO:0006109">
    <property type="term" value="P:regulation of carbohydrate metabolic process"/>
    <property type="evidence" value="ECO:0007669"/>
    <property type="project" value="InterPro"/>
</dbReference>
<accession>A0A3B1E815</accession>
<keyword evidence="2" id="KW-0810">Translation regulation</keyword>
<gene>
    <name evidence="4" type="ORF">MNBD_PLANCTO02-194</name>
</gene>
<protein>
    <recommendedName>
        <fullName evidence="5">Carbon storage regulator</fullName>
    </recommendedName>
</protein>
<dbReference type="GO" id="GO:0005829">
    <property type="term" value="C:cytosol"/>
    <property type="evidence" value="ECO:0007669"/>
    <property type="project" value="TreeGrafter"/>
</dbReference>
<dbReference type="InterPro" id="IPR003751">
    <property type="entry name" value="CsrA"/>
</dbReference>